<dbReference type="Proteomes" id="UP001267638">
    <property type="component" value="Unassembled WGS sequence"/>
</dbReference>
<feature type="domain" description="L,D-TPase catalytic" evidence="9">
    <location>
        <begin position="267"/>
        <end position="425"/>
    </location>
</feature>
<dbReference type="Pfam" id="PF20142">
    <property type="entry name" value="Scaffold"/>
    <property type="match status" value="1"/>
</dbReference>
<sequence length="495" mass="53363">MNRSPLIRIPLLALLGASTLSLATPSVAAPPVVAPTLPTPAQPAPTSPAPGMVQAIPAAPLPAPIPPLSAAQEAWANDWLKQGAAQGLMARQKASGPLSGEALVRAVLDRAKALSTGRVDTADFLEVWALRPAPFDPRPSLARAVAEDRLAQWANSLTPPYAGYDGLRKGLVRYEAIRDQGGWPTLTAQSAPDVVRARIAIEDSAVTPGEKLSDILQRAQRRYGLNPTGLLDTRTLAALNVSMDDRIAAIMANMERWRWMPRNLPVNRVQVNIAAAVLTMFEGDQPISSMRAVTGSPDNATPMLMSNIHSIVVNPPWNVPMSIARRELFPKGRATLIKQGYKIVKTPEGGERIVQPAGPNSALGRLKFDFANPFAVYLHDTPSRGKFSSYDRLASHGCIRLEKPVSLAELMVASDPELNGQIQSLIDEGKTQRVSLPKEVAVYLLYWTAFASNNGTMSFRADPYGWDKLLANKIEASSRRVDPTAAPAATIALKD</sequence>
<dbReference type="RefSeq" id="WP_310224359.1">
    <property type="nucleotide sequence ID" value="NZ_JAVDWV010000008.1"/>
</dbReference>
<dbReference type="PANTHER" id="PTHR41533">
    <property type="entry name" value="L,D-TRANSPEPTIDASE HI_1667-RELATED"/>
    <property type="match status" value="1"/>
</dbReference>
<keyword evidence="8" id="KW-0732">Signal</keyword>
<dbReference type="InterPro" id="IPR036365">
    <property type="entry name" value="PGBD-like_sf"/>
</dbReference>
<dbReference type="EMBL" id="JAVDWV010000008">
    <property type="protein sequence ID" value="MDR7155259.1"/>
    <property type="molecule type" value="Genomic_DNA"/>
</dbReference>
<feature type="signal peptide" evidence="8">
    <location>
        <begin position="1"/>
        <end position="28"/>
    </location>
</feature>
<comment type="pathway">
    <text evidence="1 7">Cell wall biogenesis; peptidoglycan biosynthesis.</text>
</comment>
<evidence type="ECO:0000256" key="3">
    <source>
        <dbReference type="ARBA" id="ARBA00022679"/>
    </source>
</evidence>
<evidence type="ECO:0000256" key="6">
    <source>
        <dbReference type="ARBA" id="ARBA00023316"/>
    </source>
</evidence>
<comment type="caution">
    <text evidence="10">The sequence shown here is derived from an EMBL/GenBank/DDBJ whole genome shotgun (WGS) entry which is preliminary data.</text>
</comment>
<keyword evidence="4 7" id="KW-0133">Cell shape</keyword>
<name>A0ABU1X1U2_SPHXE</name>
<comment type="similarity">
    <text evidence="2">Belongs to the YkuD family.</text>
</comment>
<feature type="active site" description="Proton donor/acceptor" evidence="7">
    <location>
        <position position="379"/>
    </location>
</feature>
<dbReference type="PROSITE" id="PS52029">
    <property type="entry name" value="LD_TPASE"/>
    <property type="match status" value="1"/>
</dbReference>
<dbReference type="PANTHER" id="PTHR41533:SF2">
    <property type="entry name" value="BLR7131 PROTEIN"/>
    <property type="match status" value="1"/>
</dbReference>
<evidence type="ECO:0000259" key="9">
    <source>
        <dbReference type="PROSITE" id="PS52029"/>
    </source>
</evidence>
<organism evidence="10 11">
    <name type="scientific">Sphingobium xenophagum</name>
    <dbReference type="NCBI Taxonomy" id="121428"/>
    <lineage>
        <taxon>Bacteria</taxon>
        <taxon>Pseudomonadati</taxon>
        <taxon>Pseudomonadota</taxon>
        <taxon>Alphaproteobacteria</taxon>
        <taxon>Sphingomonadales</taxon>
        <taxon>Sphingomonadaceae</taxon>
        <taxon>Sphingobium</taxon>
    </lineage>
</organism>
<dbReference type="InterPro" id="IPR038063">
    <property type="entry name" value="Transpep_catalytic_dom"/>
</dbReference>
<evidence type="ECO:0000256" key="8">
    <source>
        <dbReference type="SAM" id="SignalP"/>
    </source>
</evidence>
<evidence type="ECO:0000256" key="4">
    <source>
        <dbReference type="ARBA" id="ARBA00022960"/>
    </source>
</evidence>
<dbReference type="InterPro" id="IPR005490">
    <property type="entry name" value="LD_TPept_cat_dom"/>
</dbReference>
<dbReference type="SUPFAM" id="SSF141523">
    <property type="entry name" value="L,D-transpeptidase catalytic domain-like"/>
    <property type="match status" value="1"/>
</dbReference>
<dbReference type="Gene3D" id="2.40.440.10">
    <property type="entry name" value="L,D-transpeptidase catalytic domain-like"/>
    <property type="match status" value="1"/>
</dbReference>
<feature type="chain" id="PRO_5047060792" evidence="8">
    <location>
        <begin position="29"/>
        <end position="495"/>
    </location>
</feature>
<keyword evidence="5 7" id="KW-0573">Peptidoglycan synthesis</keyword>
<gene>
    <name evidence="10" type="ORF">J2W40_002081</name>
</gene>
<evidence type="ECO:0000256" key="7">
    <source>
        <dbReference type="PROSITE-ProRule" id="PRU01373"/>
    </source>
</evidence>
<feature type="active site" description="Nucleophile" evidence="7">
    <location>
        <position position="398"/>
    </location>
</feature>
<evidence type="ECO:0000256" key="2">
    <source>
        <dbReference type="ARBA" id="ARBA00005992"/>
    </source>
</evidence>
<dbReference type="CDD" id="cd16913">
    <property type="entry name" value="YkuD_like"/>
    <property type="match status" value="1"/>
</dbReference>
<proteinExistence type="inferred from homology"/>
<dbReference type="InterPro" id="IPR045380">
    <property type="entry name" value="LD_TPept_scaffold_dom"/>
</dbReference>
<evidence type="ECO:0000313" key="10">
    <source>
        <dbReference type="EMBL" id="MDR7155259.1"/>
    </source>
</evidence>
<dbReference type="InterPro" id="IPR052905">
    <property type="entry name" value="LD-transpeptidase_YkuD-like"/>
</dbReference>
<evidence type="ECO:0000256" key="1">
    <source>
        <dbReference type="ARBA" id="ARBA00004752"/>
    </source>
</evidence>
<reference evidence="10 11" key="1">
    <citation type="submission" date="2023-07" db="EMBL/GenBank/DDBJ databases">
        <title>Sorghum-associated microbial communities from plants grown in Nebraska, USA.</title>
        <authorList>
            <person name="Schachtman D."/>
        </authorList>
    </citation>
    <scope>NUCLEOTIDE SEQUENCE [LARGE SCALE GENOMIC DNA]</scope>
    <source>
        <strain evidence="10 11">4256</strain>
    </source>
</reference>
<evidence type="ECO:0000313" key="11">
    <source>
        <dbReference type="Proteomes" id="UP001267638"/>
    </source>
</evidence>
<keyword evidence="6 7" id="KW-0961">Cell wall biogenesis/degradation</keyword>
<keyword evidence="3" id="KW-0808">Transferase</keyword>
<accession>A0ABU1X1U2</accession>
<dbReference type="Pfam" id="PF03734">
    <property type="entry name" value="YkuD"/>
    <property type="match status" value="1"/>
</dbReference>
<dbReference type="SUPFAM" id="SSF47090">
    <property type="entry name" value="PGBD-like"/>
    <property type="match status" value="1"/>
</dbReference>
<evidence type="ECO:0000256" key="5">
    <source>
        <dbReference type="ARBA" id="ARBA00022984"/>
    </source>
</evidence>
<protein>
    <submittedName>
        <fullName evidence="10">Murein L,D-transpeptidase YcbB/YkuD</fullName>
    </submittedName>
</protein>
<keyword evidence="11" id="KW-1185">Reference proteome</keyword>